<dbReference type="SUPFAM" id="SSF48452">
    <property type="entry name" value="TPR-like"/>
    <property type="match status" value="1"/>
</dbReference>
<sequence length="185" mass="21042">MIVNLPQTYLIGLCLLLVIIAILVGRQLYKVRKDEMKLIKLEKEDSNTKKDSAKMYELASVQLKKRLYPQATSTLKQALKKLDGEPEEAKALIENALGFALAAQNDFKSAVIHYKKALTAKSEYPVALNNLGFAYQRLLKEDEAYKNYQKVLKLDPNNKTAISQIKRLERIVGKDKDQLLNKKGF</sequence>
<name>A0A0A2C7I2_PROMR</name>
<evidence type="ECO:0000256" key="2">
    <source>
        <dbReference type="SAM" id="Phobius"/>
    </source>
</evidence>
<evidence type="ECO:0000313" key="3">
    <source>
        <dbReference type="EMBL" id="KGG20549.1"/>
    </source>
</evidence>
<keyword evidence="2" id="KW-0472">Membrane</keyword>
<accession>A0A0A2C7I2</accession>
<organism evidence="3 4">
    <name type="scientific">Prochlorococcus marinus str. PAC1</name>
    <dbReference type="NCBI Taxonomy" id="59924"/>
    <lineage>
        <taxon>Bacteria</taxon>
        <taxon>Bacillati</taxon>
        <taxon>Cyanobacteriota</taxon>
        <taxon>Cyanophyceae</taxon>
        <taxon>Synechococcales</taxon>
        <taxon>Prochlorococcaceae</taxon>
        <taxon>Prochlorococcus</taxon>
    </lineage>
</organism>
<keyword evidence="2" id="KW-0812">Transmembrane</keyword>
<keyword evidence="1" id="KW-0802">TPR repeat</keyword>
<feature type="repeat" description="TPR" evidence="1">
    <location>
        <begin position="125"/>
        <end position="158"/>
    </location>
</feature>
<evidence type="ECO:0000256" key="1">
    <source>
        <dbReference type="PROSITE-ProRule" id="PRU00339"/>
    </source>
</evidence>
<keyword evidence="2" id="KW-1133">Transmembrane helix</keyword>
<dbReference type="InterPro" id="IPR019734">
    <property type="entry name" value="TPR_rpt"/>
</dbReference>
<dbReference type="PROSITE" id="PS50005">
    <property type="entry name" value="TPR"/>
    <property type="match status" value="1"/>
</dbReference>
<evidence type="ECO:0000313" key="4">
    <source>
        <dbReference type="Proteomes" id="UP000030392"/>
    </source>
</evidence>
<feature type="transmembrane region" description="Helical" evidence="2">
    <location>
        <begin position="6"/>
        <end position="29"/>
    </location>
</feature>
<gene>
    <name evidence="3" type="ORF">EV03_1050</name>
</gene>
<dbReference type="EMBL" id="JNAX01000011">
    <property type="protein sequence ID" value="KGG20549.1"/>
    <property type="molecule type" value="Genomic_DNA"/>
</dbReference>
<comment type="caution">
    <text evidence="3">The sequence shown here is derived from an EMBL/GenBank/DDBJ whole genome shotgun (WGS) entry which is preliminary data.</text>
</comment>
<proteinExistence type="predicted"/>
<dbReference type="Pfam" id="PF00515">
    <property type="entry name" value="TPR_1"/>
    <property type="match status" value="1"/>
</dbReference>
<dbReference type="PROSITE" id="PS50293">
    <property type="entry name" value="TPR_REGION"/>
    <property type="match status" value="1"/>
</dbReference>
<dbReference type="RefSeq" id="WP_036905881.1">
    <property type="nucleotide sequence ID" value="NZ_CP138967.1"/>
</dbReference>
<dbReference type="AlphaFoldDB" id="A0A0A2C7I2"/>
<dbReference type="InterPro" id="IPR011990">
    <property type="entry name" value="TPR-like_helical_dom_sf"/>
</dbReference>
<dbReference type="Proteomes" id="UP000030392">
    <property type="component" value="Unassembled WGS sequence"/>
</dbReference>
<dbReference type="SMART" id="SM00028">
    <property type="entry name" value="TPR"/>
    <property type="match status" value="3"/>
</dbReference>
<reference evidence="4" key="1">
    <citation type="journal article" date="2014" name="Sci. Data">
        <title>Genomes of diverse isolates of the marine cyanobacterium Prochlorococcus.</title>
        <authorList>
            <person name="Biller S."/>
            <person name="Berube P."/>
            <person name="Thompson J."/>
            <person name="Kelly L."/>
            <person name="Roggensack S."/>
            <person name="Awad L."/>
            <person name="Roache-Johnson K."/>
            <person name="Ding H."/>
            <person name="Giovannoni S.J."/>
            <person name="Moore L.R."/>
            <person name="Chisholm S.W."/>
        </authorList>
    </citation>
    <scope>NUCLEOTIDE SEQUENCE [LARGE SCALE GENOMIC DNA]</scope>
    <source>
        <strain evidence="4">PAC1</strain>
    </source>
</reference>
<protein>
    <submittedName>
        <fullName evidence="3">Photosystem I assembly related protein Ycf37</fullName>
    </submittedName>
</protein>
<dbReference type="Gene3D" id="1.25.40.10">
    <property type="entry name" value="Tetratricopeptide repeat domain"/>
    <property type="match status" value="1"/>
</dbReference>